<comment type="caution">
    <text evidence="1">The sequence shown here is derived from an EMBL/GenBank/DDBJ whole genome shotgun (WGS) entry which is preliminary data.</text>
</comment>
<accession>A0ABS5IZ77</accession>
<dbReference type="Proteomes" id="UP000676386">
    <property type="component" value="Unassembled WGS sequence"/>
</dbReference>
<gene>
    <name evidence="1" type="ORF">KE626_12680</name>
</gene>
<dbReference type="EMBL" id="JAGTXB010000005">
    <property type="protein sequence ID" value="MBS0028165.1"/>
    <property type="molecule type" value="Genomic_DNA"/>
</dbReference>
<dbReference type="PROSITE" id="PS51257">
    <property type="entry name" value="PROKAR_LIPOPROTEIN"/>
    <property type="match status" value="1"/>
</dbReference>
<protein>
    <submittedName>
        <fullName evidence="1">Uncharacterized protein</fullName>
    </submittedName>
</protein>
<proteinExistence type="predicted"/>
<dbReference type="RefSeq" id="WP_211973275.1">
    <property type="nucleotide sequence ID" value="NZ_CBFHAM010000003.1"/>
</dbReference>
<reference evidence="1 2" key="1">
    <citation type="submission" date="2021-04" db="EMBL/GenBank/DDBJ databases">
        <title>Chitinophaga sp. nov., isolated from the rhizosphere soil.</title>
        <authorList>
            <person name="He S."/>
        </authorList>
    </citation>
    <scope>NUCLEOTIDE SEQUENCE [LARGE SCALE GENOMIC DNA]</scope>
    <source>
        <strain evidence="1 2">2R12</strain>
    </source>
</reference>
<sequence length="328" mass="36274">MKKLSIYAALFISAISCNKSERATENKLDKLDASKRNAKTELDDSGDILAFYEFMEAPVNGKFGLRCYQTFRNPVPPATASRIAEEKMDFVGAFYDADKNIIPGGTITFGKINFFTNPKNSYVYDMSAYAASPAAGPRDRISQYWAHGGQTQAITIDPNPGGAIAANTRSTEQATTSLYLPSSIALKPTQMYKEVLWNNNFFTLRTTNSSSYDIYWYPDPDNSKGVVIAVEYDYDFSSLFLPSSPSGTRKYYKAFRVPDNGHFTLSYSDIAGIFPNANPPFEALTTLTIGRANYSIAESPDGLAKYGVYATTVLETVLRVNVHKFGLN</sequence>
<organism evidence="1 2">
    <name type="scientific">Chitinophaga hostae</name>
    <dbReference type="NCBI Taxonomy" id="2831022"/>
    <lineage>
        <taxon>Bacteria</taxon>
        <taxon>Pseudomonadati</taxon>
        <taxon>Bacteroidota</taxon>
        <taxon>Chitinophagia</taxon>
        <taxon>Chitinophagales</taxon>
        <taxon>Chitinophagaceae</taxon>
        <taxon>Chitinophaga</taxon>
    </lineage>
</organism>
<keyword evidence="2" id="KW-1185">Reference proteome</keyword>
<name>A0ABS5IZ77_9BACT</name>
<evidence type="ECO:0000313" key="2">
    <source>
        <dbReference type="Proteomes" id="UP000676386"/>
    </source>
</evidence>
<evidence type="ECO:0000313" key="1">
    <source>
        <dbReference type="EMBL" id="MBS0028165.1"/>
    </source>
</evidence>